<organism evidence="3 4">
    <name type="scientific">Trema orientale</name>
    <name type="common">Charcoal tree</name>
    <name type="synonym">Celtis orientalis</name>
    <dbReference type="NCBI Taxonomy" id="63057"/>
    <lineage>
        <taxon>Eukaryota</taxon>
        <taxon>Viridiplantae</taxon>
        <taxon>Streptophyta</taxon>
        <taxon>Embryophyta</taxon>
        <taxon>Tracheophyta</taxon>
        <taxon>Spermatophyta</taxon>
        <taxon>Magnoliopsida</taxon>
        <taxon>eudicotyledons</taxon>
        <taxon>Gunneridae</taxon>
        <taxon>Pentapetalae</taxon>
        <taxon>rosids</taxon>
        <taxon>fabids</taxon>
        <taxon>Rosales</taxon>
        <taxon>Cannabaceae</taxon>
        <taxon>Trema</taxon>
    </lineage>
</organism>
<evidence type="ECO:0000313" key="3">
    <source>
        <dbReference type="EMBL" id="PON32861.1"/>
    </source>
</evidence>
<dbReference type="InterPro" id="IPR035994">
    <property type="entry name" value="Nucleoside_phosphorylase_sf"/>
</dbReference>
<feature type="domain" description="Nucleoside phosphorylase" evidence="2">
    <location>
        <begin position="149"/>
        <end position="405"/>
    </location>
</feature>
<keyword evidence="1" id="KW-0732">Signal</keyword>
<dbReference type="OrthoDB" id="1916878at2759"/>
<dbReference type="CDD" id="cd09008">
    <property type="entry name" value="MTAN"/>
    <property type="match status" value="1"/>
</dbReference>
<dbReference type="GO" id="GO:0003824">
    <property type="term" value="F:catalytic activity"/>
    <property type="evidence" value="ECO:0007669"/>
    <property type="project" value="InterPro"/>
</dbReference>
<dbReference type="PANTHER" id="PTHR21234">
    <property type="entry name" value="PURINE NUCLEOSIDE PHOSPHORYLASE"/>
    <property type="match status" value="1"/>
</dbReference>
<dbReference type="AlphaFoldDB" id="A0A2P5A8I6"/>
<dbReference type="Gene3D" id="3.40.50.1580">
    <property type="entry name" value="Nucleoside phosphorylase domain"/>
    <property type="match status" value="1"/>
</dbReference>
<dbReference type="Pfam" id="PF01048">
    <property type="entry name" value="PNP_UDP_1"/>
    <property type="match status" value="1"/>
</dbReference>
<dbReference type="InterPro" id="IPR000845">
    <property type="entry name" value="Nucleoside_phosphorylase_d"/>
</dbReference>
<dbReference type="GO" id="GO:0009116">
    <property type="term" value="P:nucleoside metabolic process"/>
    <property type="evidence" value="ECO:0007669"/>
    <property type="project" value="InterPro"/>
</dbReference>
<dbReference type="InParanoid" id="A0A2P5A8I6"/>
<protein>
    <submittedName>
        <fullName evidence="3">Nucleoside phosphorylase</fullName>
    </submittedName>
</protein>
<dbReference type="STRING" id="63057.A0A2P5A8I6"/>
<sequence>MWAVQVGAFVVGLLLTMVQDSRQLRWSDPLRGVLDRINQNAAAPSYIGLVMAFPTEEVALLNSGYFVSSSDIPWVDLAVIFSPIFWDQSVRWIVAMRVGARPMWAVQVGAFVVGLLLTMVQDSGQLRWSDPLRGVLERINQNAAAPSYIGLVMAFPTEEVALLNSGYFVSSSDIPWVDLAGRRFNIGKIKGVDVIYVMSGEQTINAGITVQILVDSFDIKGIVHYGIAGSANDSLSLGDVSVPSYVAFTGSWKWKEFKSEKEQQYPELKFGDFNSPKNKDIRNLLGSVEFTPEQLYSTGKQMEEVFWLPIEPKWFSFATQLQDLKLQECINETYCLPETPKLIYGLRGSTADIYLDNAAYREFLFKEFNVSTVDEESAAVVMTSLSNRVPCIVFRGVSDFAGGAGNLPSKMTITTTSLSSLAAINAVHVAIEFIGLLKKGAATVHDH</sequence>
<name>A0A2P5A8I6_TREOI</name>
<dbReference type="PANTHER" id="PTHR21234:SF43">
    <property type="entry name" value="OS06G0112100 PROTEIN"/>
    <property type="match status" value="1"/>
</dbReference>
<dbReference type="Proteomes" id="UP000237000">
    <property type="component" value="Unassembled WGS sequence"/>
</dbReference>
<accession>A0A2P5A8I6</accession>
<keyword evidence="4" id="KW-1185">Reference proteome</keyword>
<evidence type="ECO:0000259" key="2">
    <source>
        <dbReference type="Pfam" id="PF01048"/>
    </source>
</evidence>
<gene>
    <name evidence="3" type="ORF">TorRG33x02_355890</name>
</gene>
<comment type="caution">
    <text evidence="3">The sequence shown here is derived from an EMBL/GenBank/DDBJ whole genome shotgun (WGS) entry which is preliminary data.</text>
</comment>
<dbReference type="SUPFAM" id="SSF53167">
    <property type="entry name" value="Purine and uridine phosphorylases"/>
    <property type="match status" value="1"/>
</dbReference>
<dbReference type="EMBL" id="JXTC01001069">
    <property type="protein sequence ID" value="PON32861.1"/>
    <property type="molecule type" value="Genomic_DNA"/>
</dbReference>
<evidence type="ECO:0000313" key="4">
    <source>
        <dbReference type="Proteomes" id="UP000237000"/>
    </source>
</evidence>
<reference evidence="4" key="1">
    <citation type="submission" date="2016-06" db="EMBL/GenBank/DDBJ databases">
        <title>Parallel loss of symbiosis genes in relatives of nitrogen-fixing non-legume Parasponia.</title>
        <authorList>
            <person name="Van Velzen R."/>
            <person name="Holmer R."/>
            <person name="Bu F."/>
            <person name="Rutten L."/>
            <person name="Van Zeijl A."/>
            <person name="Liu W."/>
            <person name="Santuari L."/>
            <person name="Cao Q."/>
            <person name="Sharma T."/>
            <person name="Shen D."/>
            <person name="Roswanjaya Y."/>
            <person name="Wardhani T."/>
            <person name="Kalhor M.S."/>
            <person name="Jansen J."/>
            <person name="Van den Hoogen J."/>
            <person name="Gungor B."/>
            <person name="Hartog M."/>
            <person name="Hontelez J."/>
            <person name="Verver J."/>
            <person name="Yang W.-C."/>
            <person name="Schijlen E."/>
            <person name="Repin R."/>
            <person name="Schilthuizen M."/>
            <person name="Schranz E."/>
            <person name="Heidstra R."/>
            <person name="Miyata K."/>
            <person name="Fedorova E."/>
            <person name="Kohlen W."/>
            <person name="Bisseling T."/>
            <person name="Smit S."/>
            <person name="Geurts R."/>
        </authorList>
    </citation>
    <scope>NUCLEOTIDE SEQUENCE [LARGE SCALE GENOMIC DNA]</scope>
    <source>
        <strain evidence="4">cv. RG33-2</strain>
    </source>
</reference>
<evidence type="ECO:0000256" key="1">
    <source>
        <dbReference type="SAM" id="SignalP"/>
    </source>
</evidence>
<feature type="chain" id="PRO_5015155755" evidence="1">
    <location>
        <begin position="24"/>
        <end position="447"/>
    </location>
</feature>
<proteinExistence type="predicted"/>
<feature type="signal peptide" evidence="1">
    <location>
        <begin position="1"/>
        <end position="23"/>
    </location>
</feature>